<dbReference type="EMBL" id="CASHSV030000024">
    <property type="protein sequence ID" value="CAJ2638573.1"/>
    <property type="molecule type" value="Genomic_DNA"/>
</dbReference>
<dbReference type="Proteomes" id="UP001177021">
    <property type="component" value="Unassembled WGS sequence"/>
</dbReference>
<comment type="caution">
    <text evidence="1">The sequence shown here is derived from an EMBL/GenBank/DDBJ whole genome shotgun (WGS) entry which is preliminary data.</text>
</comment>
<proteinExistence type="predicted"/>
<protein>
    <submittedName>
        <fullName evidence="1">Uncharacterized protein</fullName>
    </submittedName>
</protein>
<name>A0ACB0J4A6_TRIPR</name>
<sequence length="497" mass="56351">MEYRNYYLSFLVALCLSCPYTCLLAQNPPYKAVNLGNWLVAEGWMEQPSLFDGIVNKDLLDGTQVQLLSTKFQTYLAAENGGGADIVANRPSASGWETFRLWRVNETFFNFRVFNKQFVGISNQGGNKIVAVSNSPSNQETFQIIRNTNDPFKIRIRASNGLFLQVQSETSVTADYQGTSWEESDPSVFRMTIVRTLQGEYQLTNGLGPVKATQVLRDHWSSYITEQDFIFMSQNGLNAVRIPVGWWIAQNPTPKPFVEGSLAALDNAFTWAQNHGMKVIVDLHAVEGSQNGNDHSGTRDGFLEWGDSYIPQTVSVIDFLAERYGNRPSLGGIELMNEPQGVDIDSLKKYYKAGYDAVRKYNQNAYVIMSNPLGVEDSKILLSFVSGFNNVVLDVHYYNLYTDNFNNMNVQQNIDYINNERASDLSGVSSTNALSFVGEWTAEWKVESASKQDYQRYGQAQLDVYSRASFGWAYWSYKCQYNHWSLKWMIENGYIKL</sequence>
<reference evidence="1" key="1">
    <citation type="submission" date="2023-10" db="EMBL/GenBank/DDBJ databases">
        <authorList>
            <person name="Rodriguez Cubillos JULIANA M."/>
            <person name="De Vega J."/>
        </authorList>
    </citation>
    <scope>NUCLEOTIDE SEQUENCE</scope>
</reference>
<accession>A0ACB0J4A6</accession>
<organism evidence="1 2">
    <name type="scientific">Trifolium pratense</name>
    <name type="common">Red clover</name>
    <dbReference type="NCBI Taxonomy" id="57577"/>
    <lineage>
        <taxon>Eukaryota</taxon>
        <taxon>Viridiplantae</taxon>
        <taxon>Streptophyta</taxon>
        <taxon>Embryophyta</taxon>
        <taxon>Tracheophyta</taxon>
        <taxon>Spermatophyta</taxon>
        <taxon>Magnoliopsida</taxon>
        <taxon>eudicotyledons</taxon>
        <taxon>Gunneridae</taxon>
        <taxon>Pentapetalae</taxon>
        <taxon>rosids</taxon>
        <taxon>fabids</taxon>
        <taxon>Fabales</taxon>
        <taxon>Fabaceae</taxon>
        <taxon>Papilionoideae</taxon>
        <taxon>50 kb inversion clade</taxon>
        <taxon>NPAAA clade</taxon>
        <taxon>Hologalegina</taxon>
        <taxon>IRL clade</taxon>
        <taxon>Trifolieae</taxon>
        <taxon>Trifolium</taxon>
    </lineage>
</organism>
<evidence type="ECO:0000313" key="2">
    <source>
        <dbReference type="Proteomes" id="UP001177021"/>
    </source>
</evidence>
<keyword evidence="2" id="KW-1185">Reference proteome</keyword>
<gene>
    <name evidence="1" type="ORF">MILVUS5_LOCUS8762</name>
</gene>
<evidence type="ECO:0000313" key="1">
    <source>
        <dbReference type="EMBL" id="CAJ2638573.1"/>
    </source>
</evidence>